<evidence type="ECO:0000259" key="7">
    <source>
        <dbReference type="Pfam" id="PF14322"/>
    </source>
</evidence>
<dbReference type="InterPro" id="IPR011990">
    <property type="entry name" value="TPR-like_helical_dom_sf"/>
</dbReference>
<keyword evidence="9" id="KW-1185">Reference proteome</keyword>
<evidence type="ECO:0000256" key="5">
    <source>
        <dbReference type="ARBA" id="ARBA00023237"/>
    </source>
</evidence>
<keyword evidence="5" id="KW-0998">Cell outer membrane</keyword>
<dbReference type="SUPFAM" id="SSF48452">
    <property type="entry name" value="TPR-like"/>
    <property type="match status" value="1"/>
</dbReference>
<dbReference type="RefSeq" id="WP_354660263.1">
    <property type="nucleotide sequence ID" value="NZ_JBEXAC010000001.1"/>
</dbReference>
<dbReference type="EMBL" id="JBEXAC010000001">
    <property type="protein sequence ID" value="MET6997628.1"/>
    <property type="molecule type" value="Genomic_DNA"/>
</dbReference>
<evidence type="ECO:0000256" key="2">
    <source>
        <dbReference type="ARBA" id="ARBA00006275"/>
    </source>
</evidence>
<comment type="subcellular location">
    <subcellularLocation>
        <location evidence="1">Cell outer membrane</location>
    </subcellularLocation>
</comment>
<reference evidence="8 9" key="1">
    <citation type="submission" date="2024-06" db="EMBL/GenBank/DDBJ databases">
        <title>Chitinophaga defluvii sp. nov., isolated from municipal sewage.</title>
        <authorList>
            <person name="Zhang L."/>
        </authorList>
    </citation>
    <scope>NUCLEOTIDE SEQUENCE [LARGE SCALE GENOMIC DNA]</scope>
    <source>
        <strain evidence="8 9">H8</strain>
    </source>
</reference>
<feature type="domain" description="SusD-like N-terminal" evidence="7">
    <location>
        <begin position="86"/>
        <end position="209"/>
    </location>
</feature>
<dbReference type="Pfam" id="PF07980">
    <property type="entry name" value="SusD_RagB"/>
    <property type="match status" value="1"/>
</dbReference>
<evidence type="ECO:0000259" key="6">
    <source>
        <dbReference type="Pfam" id="PF07980"/>
    </source>
</evidence>
<protein>
    <submittedName>
        <fullName evidence="8">RagB/SusD family nutrient uptake outer membrane protein</fullName>
    </submittedName>
</protein>
<dbReference type="PROSITE" id="PS51257">
    <property type="entry name" value="PROKAR_LIPOPROTEIN"/>
    <property type="match status" value="1"/>
</dbReference>
<evidence type="ECO:0000256" key="1">
    <source>
        <dbReference type="ARBA" id="ARBA00004442"/>
    </source>
</evidence>
<evidence type="ECO:0000256" key="3">
    <source>
        <dbReference type="ARBA" id="ARBA00022729"/>
    </source>
</evidence>
<dbReference type="Pfam" id="PF14322">
    <property type="entry name" value="SusD-like_3"/>
    <property type="match status" value="1"/>
</dbReference>
<evidence type="ECO:0000313" key="9">
    <source>
        <dbReference type="Proteomes" id="UP001549749"/>
    </source>
</evidence>
<dbReference type="InterPro" id="IPR012944">
    <property type="entry name" value="SusD_RagB_dom"/>
</dbReference>
<keyword evidence="4" id="KW-0472">Membrane</keyword>
<keyword evidence="3" id="KW-0732">Signal</keyword>
<proteinExistence type="inferred from homology"/>
<evidence type="ECO:0000256" key="4">
    <source>
        <dbReference type="ARBA" id="ARBA00023136"/>
    </source>
</evidence>
<dbReference type="Gene3D" id="1.25.40.390">
    <property type="match status" value="1"/>
</dbReference>
<gene>
    <name evidence="8" type="ORF">ABR189_09625</name>
</gene>
<dbReference type="InterPro" id="IPR033985">
    <property type="entry name" value="SusD-like_N"/>
</dbReference>
<accession>A0ABV2T3N4</accession>
<comment type="caution">
    <text evidence="8">The sequence shown here is derived from an EMBL/GenBank/DDBJ whole genome shotgun (WGS) entry which is preliminary data.</text>
</comment>
<organism evidence="8 9">
    <name type="scientific">Chitinophaga defluvii</name>
    <dbReference type="NCBI Taxonomy" id="3163343"/>
    <lineage>
        <taxon>Bacteria</taxon>
        <taxon>Pseudomonadati</taxon>
        <taxon>Bacteroidota</taxon>
        <taxon>Chitinophagia</taxon>
        <taxon>Chitinophagales</taxon>
        <taxon>Chitinophagaceae</taxon>
        <taxon>Chitinophaga</taxon>
    </lineage>
</organism>
<evidence type="ECO:0000313" key="8">
    <source>
        <dbReference type="EMBL" id="MET6997628.1"/>
    </source>
</evidence>
<comment type="similarity">
    <text evidence="2">Belongs to the SusD family.</text>
</comment>
<name>A0ABV2T3N4_9BACT</name>
<sequence>MKKLKFIISFFVLVTFIAGCRKDFLDRAPQDTISEPEFWKTANDLQLYVNSLYLNSWKNQYTMDDGSDNALSTDGASTWMNGLTQPTVDAIGSYYKNIRDVNIMIANMDKVTEADGNQFKGEAYFIRAWHYFEVLKRVGAAQLVKEPLKSTDEQLYVLRSRRDSVADFILSDLDKAISLLKTKTQLKQSSEYQRINKDAALAFKSRIALFEGTWEKYHNGTPFGVQGGDYARFLRVAADAAKLLIDVYGYTLDDDFQKVHNDHTIAGAQIPIKEIIFARQFSNLKFGGGGREIFGNPDINQWPHKVGYTRSAIRSFLCTDGLPISVSPLYQGEQSLADIGKNRDPRLDMSVFTPGEIYRISAKGDTTFFVNPFTTVDAAGQYQPTGYTSQKFYTYDLESPTQNAKTWDMITVFFRYGEVLLNYAEAKAELGEFDQAVANITINKLRARASVNMPPLTVSAITTDPDWPDYGYTLLPQIQEIRRERRVELLGEDFRFDDIRRWAAAKLIIGQNFRGAYFEPIMNNGSGKTITKDDENYIQPFKTQLPSGYQFNPDKNYLMPFPMNEIVMNLSLTKNPGW</sequence>
<feature type="domain" description="RagB/SusD" evidence="6">
    <location>
        <begin position="273"/>
        <end position="578"/>
    </location>
</feature>
<dbReference type="Proteomes" id="UP001549749">
    <property type="component" value="Unassembled WGS sequence"/>
</dbReference>